<evidence type="ECO:0000256" key="1">
    <source>
        <dbReference type="ARBA" id="ARBA00004196"/>
    </source>
</evidence>
<dbReference type="GO" id="GO:0030313">
    <property type="term" value="C:cell envelope"/>
    <property type="evidence" value="ECO:0007669"/>
    <property type="project" value="UniProtKB-SubCell"/>
</dbReference>
<comment type="similarity">
    <text evidence="2">Belongs to the EfeM/EfeO family.</text>
</comment>
<sequence>MDACEGDVPEAEWGGYHRIEKGYGLRWYDRTEGYAQQLIDGTKLLRKRVETIDVTPDLLITGAVDWLNEVLTLKVKGEEDRYSHTDLYDFAAKVEGAKKTFTLLKDELEKM</sequence>
<reference evidence="5 6" key="1">
    <citation type="submission" date="2016-12" db="EMBL/GenBank/DDBJ databases">
        <title>Domibacillus sp. SAOS 44 whole genome sequencing.</title>
        <authorList>
            <person name="Verma A."/>
            <person name="Krishnamurthi S."/>
        </authorList>
    </citation>
    <scope>NUCLEOTIDE SEQUENCE [LARGE SCALE GENOMIC DNA]</scope>
    <source>
        <strain evidence="5 6">SAOS 44</strain>
    </source>
</reference>
<dbReference type="STRING" id="1714354.BLL40_07700"/>
<dbReference type="EMBL" id="MRWQ01000006">
    <property type="protein sequence ID" value="OKL36614.1"/>
    <property type="molecule type" value="Genomic_DNA"/>
</dbReference>
<comment type="caution">
    <text evidence="5">The sequence shown here is derived from an EMBL/GenBank/DDBJ whole genome shotgun (WGS) entry which is preliminary data.</text>
</comment>
<dbReference type="InterPro" id="IPR050894">
    <property type="entry name" value="EfeM/EfeO_iron_uptake"/>
</dbReference>
<gene>
    <name evidence="5" type="ORF">BLL40_07700</name>
</gene>
<dbReference type="Gene3D" id="1.20.1420.20">
    <property type="entry name" value="M75 peptidase, HXXE motif"/>
    <property type="match status" value="1"/>
</dbReference>
<dbReference type="InterPro" id="IPR038352">
    <property type="entry name" value="Imelysin_sf"/>
</dbReference>
<feature type="domain" description="Imelysin-like" evidence="4">
    <location>
        <begin position="27"/>
        <end position="108"/>
    </location>
</feature>
<keyword evidence="6" id="KW-1185">Reference proteome</keyword>
<dbReference type="PANTHER" id="PTHR39192:SF1">
    <property type="entry name" value="IRON UPTAKE SYSTEM COMPONENT EFEO"/>
    <property type="match status" value="1"/>
</dbReference>
<dbReference type="AlphaFoldDB" id="A0A1Q5P2Z1"/>
<dbReference type="Pfam" id="PF09375">
    <property type="entry name" value="Peptidase_M75"/>
    <property type="match status" value="1"/>
</dbReference>
<dbReference type="RefSeq" id="WP_073711339.1">
    <property type="nucleotide sequence ID" value="NZ_MRWQ01000006.1"/>
</dbReference>
<dbReference type="InterPro" id="IPR018976">
    <property type="entry name" value="Imelysin-like"/>
</dbReference>
<evidence type="ECO:0000256" key="2">
    <source>
        <dbReference type="ARBA" id="ARBA00005989"/>
    </source>
</evidence>
<evidence type="ECO:0000259" key="4">
    <source>
        <dbReference type="Pfam" id="PF09375"/>
    </source>
</evidence>
<name>A0A1Q5P2Z1_9BACI</name>
<evidence type="ECO:0000256" key="3">
    <source>
        <dbReference type="ARBA" id="ARBA00022729"/>
    </source>
</evidence>
<dbReference type="Proteomes" id="UP000186524">
    <property type="component" value="Unassembled WGS sequence"/>
</dbReference>
<evidence type="ECO:0000313" key="6">
    <source>
        <dbReference type="Proteomes" id="UP000186524"/>
    </source>
</evidence>
<comment type="subcellular location">
    <subcellularLocation>
        <location evidence="1">Cell envelope</location>
    </subcellularLocation>
</comment>
<dbReference type="InterPro" id="IPR034981">
    <property type="entry name" value="Imelysin-like_EfeO/Algp7"/>
</dbReference>
<keyword evidence="3" id="KW-0732">Signal</keyword>
<protein>
    <recommendedName>
        <fullName evidence="4">Imelysin-like domain-containing protein</fullName>
    </recommendedName>
</protein>
<accession>A0A1Q5P2Z1</accession>
<dbReference type="PANTHER" id="PTHR39192">
    <property type="entry name" value="IRON UPTAKE SYSTEM COMPONENT EFEO"/>
    <property type="match status" value="1"/>
</dbReference>
<organism evidence="5 6">
    <name type="scientific">Domibacillus mangrovi</name>
    <dbReference type="NCBI Taxonomy" id="1714354"/>
    <lineage>
        <taxon>Bacteria</taxon>
        <taxon>Bacillati</taxon>
        <taxon>Bacillota</taxon>
        <taxon>Bacilli</taxon>
        <taxon>Bacillales</taxon>
        <taxon>Bacillaceae</taxon>
        <taxon>Domibacillus</taxon>
    </lineage>
</organism>
<proteinExistence type="inferred from homology"/>
<evidence type="ECO:0000313" key="5">
    <source>
        <dbReference type="EMBL" id="OKL36614.1"/>
    </source>
</evidence>
<dbReference type="CDD" id="cd14656">
    <property type="entry name" value="Imelysin-like_EfeO"/>
    <property type="match status" value="1"/>
</dbReference>